<dbReference type="RefSeq" id="WP_090972978.1">
    <property type="nucleotide sequence ID" value="NZ_FOLL01000005.1"/>
</dbReference>
<dbReference type="InterPro" id="IPR016907">
    <property type="entry name" value="UCP029033"/>
</dbReference>
<reference evidence="1 2" key="1">
    <citation type="submission" date="2016-10" db="EMBL/GenBank/DDBJ databases">
        <authorList>
            <person name="de Groot N.N."/>
        </authorList>
    </citation>
    <scope>NUCLEOTIDE SEQUENCE [LARGE SCALE GENOMIC DNA]</scope>
    <source>
        <strain evidence="1 2">DSM 22900</strain>
    </source>
</reference>
<evidence type="ECO:0008006" key="3">
    <source>
        <dbReference type="Google" id="ProtNLM"/>
    </source>
</evidence>
<organism evidence="1 2">
    <name type="scientific">Parapedobacter composti</name>
    <dbReference type="NCBI Taxonomy" id="623281"/>
    <lineage>
        <taxon>Bacteria</taxon>
        <taxon>Pseudomonadati</taxon>
        <taxon>Bacteroidota</taxon>
        <taxon>Sphingobacteriia</taxon>
        <taxon>Sphingobacteriales</taxon>
        <taxon>Sphingobacteriaceae</taxon>
        <taxon>Parapedobacter</taxon>
    </lineage>
</organism>
<protein>
    <recommendedName>
        <fullName evidence="3">SIMPL domain-containing protein</fullName>
    </recommendedName>
</protein>
<dbReference type="InterPro" id="IPR052022">
    <property type="entry name" value="26kDa_periplasmic_antigen"/>
</dbReference>
<dbReference type="Pfam" id="PF04402">
    <property type="entry name" value="SIMPL"/>
    <property type="match status" value="1"/>
</dbReference>
<dbReference type="AlphaFoldDB" id="A0A1I1GYD1"/>
<dbReference type="PANTHER" id="PTHR34387">
    <property type="entry name" value="SLR1258 PROTEIN"/>
    <property type="match status" value="1"/>
</dbReference>
<dbReference type="EMBL" id="FOLL01000005">
    <property type="protein sequence ID" value="SFC16496.1"/>
    <property type="molecule type" value="Genomic_DNA"/>
</dbReference>
<keyword evidence="2" id="KW-1185">Reference proteome</keyword>
<dbReference type="Gene3D" id="3.30.70.2970">
    <property type="entry name" value="Protein of unknown function (DUF541), domain 2"/>
    <property type="match status" value="1"/>
</dbReference>
<evidence type="ECO:0000313" key="2">
    <source>
        <dbReference type="Proteomes" id="UP000199577"/>
    </source>
</evidence>
<dbReference type="GO" id="GO:0006974">
    <property type="term" value="P:DNA damage response"/>
    <property type="evidence" value="ECO:0007669"/>
    <property type="project" value="TreeGrafter"/>
</dbReference>
<evidence type="ECO:0000313" key="1">
    <source>
        <dbReference type="EMBL" id="SFC16496.1"/>
    </source>
</evidence>
<dbReference type="PIRSF" id="PIRSF029033">
    <property type="entry name" value="UCP029033"/>
    <property type="match status" value="1"/>
</dbReference>
<dbReference type="OrthoDB" id="9785289at2"/>
<accession>A0A1I1GYD1</accession>
<dbReference type="InterPro" id="IPR007497">
    <property type="entry name" value="SIMPL/DUF541"/>
</dbReference>
<name>A0A1I1GYD1_9SPHI</name>
<proteinExistence type="predicted"/>
<dbReference type="Proteomes" id="UP000199577">
    <property type="component" value="Unassembled WGS sequence"/>
</dbReference>
<sequence length="243" mass="27184">MKSYITAAIISVAFIISTVLLVSAFKNRHANEDTISVTGLGSTDFVSDLIVWNSSFSKKSNDLKSAYASLERDRNALRSYLVSKGIKENEIVFSSVNIAKDFENRYDQQYNIRSQVFTGYTLTQNVQVESKEVEKIEGISREVTELINSGVELYSNPPQYYYTKLAELKLKMIAEATQDAKLRAEQIAQNAGARLGDLKKADMGVFQIIAQNSSEEYSWGGSFNTSSKKKTATITMKLVYQVD</sequence>
<dbReference type="PANTHER" id="PTHR34387:SF2">
    <property type="entry name" value="SLR1258 PROTEIN"/>
    <property type="match status" value="1"/>
</dbReference>
<gene>
    <name evidence="1" type="ORF">SAMN05421747_105146</name>
</gene>
<dbReference type="STRING" id="623281.SAMN05421747_105146"/>